<dbReference type="RefSeq" id="WP_025410797.1">
    <property type="nucleotide sequence ID" value="NZ_CP007128.1"/>
</dbReference>
<evidence type="ECO:0000256" key="1">
    <source>
        <dbReference type="SAM" id="SignalP"/>
    </source>
</evidence>
<feature type="signal peptide" evidence="1">
    <location>
        <begin position="1"/>
        <end position="25"/>
    </location>
</feature>
<feature type="chain" id="PRO_5004795492" description="Outer membrane protein beta-barrel domain-containing protein" evidence="1">
    <location>
        <begin position="26"/>
        <end position="204"/>
    </location>
</feature>
<dbReference type="HOGENOM" id="CLU_1341647_0_0_0"/>
<dbReference type="Gene3D" id="2.40.160.20">
    <property type="match status" value="1"/>
</dbReference>
<reference evidence="2 3" key="1">
    <citation type="journal article" date="2014" name="Genome Announc.">
        <title>Genome Sequence and Methylome of Soil Bacterium Gemmatirosa kalamazoonensis KBS708T, a Member of the Rarely Cultivated Gemmatimonadetes Phylum.</title>
        <authorList>
            <person name="Debruyn J.M."/>
            <person name="Radosevich M."/>
            <person name="Wommack K.E."/>
            <person name="Polson S.W."/>
            <person name="Hauser L.J."/>
            <person name="Fawaz M.N."/>
            <person name="Korlach J."/>
            <person name="Tsai Y.C."/>
        </authorList>
    </citation>
    <scope>NUCLEOTIDE SEQUENCE [LARGE SCALE GENOMIC DNA]</scope>
    <source>
        <strain evidence="2 3">KBS708</strain>
    </source>
</reference>
<dbReference type="EMBL" id="CP007128">
    <property type="protein sequence ID" value="AHG89292.1"/>
    <property type="molecule type" value="Genomic_DNA"/>
</dbReference>
<organism evidence="2 3">
    <name type="scientific">Gemmatirosa kalamazoonensis</name>
    <dbReference type="NCBI Taxonomy" id="861299"/>
    <lineage>
        <taxon>Bacteria</taxon>
        <taxon>Pseudomonadati</taxon>
        <taxon>Gemmatimonadota</taxon>
        <taxon>Gemmatimonadia</taxon>
        <taxon>Gemmatimonadales</taxon>
        <taxon>Gemmatimonadaceae</taxon>
        <taxon>Gemmatirosa</taxon>
    </lineage>
</organism>
<dbReference type="SUPFAM" id="SSF56925">
    <property type="entry name" value="OMPA-like"/>
    <property type="match status" value="1"/>
</dbReference>
<keyword evidence="1" id="KW-0732">Signal</keyword>
<dbReference type="InterPro" id="IPR011250">
    <property type="entry name" value="OMP/PagP_B-barrel"/>
</dbReference>
<dbReference type="KEGG" id="gba:J421_1755"/>
<dbReference type="AlphaFoldDB" id="W0RFT8"/>
<proteinExistence type="predicted"/>
<name>W0RFT8_9BACT</name>
<keyword evidence="3" id="KW-1185">Reference proteome</keyword>
<gene>
    <name evidence="2" type="ORF">J421_1755</name>
</gene>
<accession>W0RFT8</accession>
<dbReference type="InParanoid" id="W0RFT8"/>
<evidence type="ECO:0008006" key="4">
    <source>
        <dbReference type="Google" id="ProtNLM"/>
    </source>
</evidence>
<sequence>MRNTRIVRLAALGVMLGAVPVSRLAGQDDSSDAAFVRPSVDALYTRIHFAGDDGRMDAPGVGARVMWRGPTLFDAASRVSHVDLGLFASYTPKRALARNLDATTYHLGLAADVRPFATPLGARLDPFASLGLGVLSTHVANAQFRAPSPLFRDSQSAFTLSPGVGARLAILPALGFQADVRDIVTFIDGTRHNPSWSAGMRVNF</sequence>
<protein>
    <recommendedName>
        <fullName evidence="4">Outer membrane protein beta-barrel domain-containing protein</fullName>
    </recommendedName>
</protein>
<dbReference type="Proteomes" id="UP000019151">
    <property type="component" value="Chromosome"/>
</dbReference>
<dbReference type="STRING" id="861299.J421_1755"/>
<evidence type="ECO:0000313" key="2">
    <source>
        <dbReference type="EMBL" id="AHG89292.1"/>
    </source>
</evidence>
<evidence type="ECO:0000313" key="3">
    <source>
        <dbReference type="Proteomes" id="UP000019151"/>
    </source>
</evidence>